<reference evidence="4" key="1">
    <citation type="submission" date="2016-10" db="EMBL/GenBank/DDBJ databases">
        <authorList>
            <person name="Varghese N."/>
            <person name="Submissions S."/>
        </authorList>
    </citation>
    <scope>NUCLEOTIDE SEQUENCE [LARGE SCALE GENOMIC DNA]</scope>
    <source>
        <strain evidence="4">CGMCC 1.7739</strain>
    </source>
</reference>
<dbReference type="GO" id="GO:0016874">
    <property type="term" value="F:ligase activity"/>
    <property type="evidence" value="ECO:0007669"/>
    <property type="project" value="UniProtKB-KW"/>
</dbReference>
<dbReference type="SUPFAM" id="SSF55681">
    <property type="entry name" value="Class II aaRS and biotin synthetases"/>
    <property type="match status" value="1"/>
</dbReference>
<dbReference type="EMBL" id="FOOQ01000009">
    <property type="protein sequence ID" value="SFH02910.1"/>
    <property type="molecule type" value="Genomic_DNA"/>
</dbReference>
<organism evidence="3 4">
    <name type="scientific">Halopelagius inordinatus</name>
    <dbReference type="NCBI Taxonomy" id="553467"/>
    <lineage>
        <taxon>Archaea</taxon>
        <taxon>Methanobacteriati</taxon>
        <taxon>Methanobacteriota</taxon>
        <taxon>Stenosarchaea group</taxon>
        <taxon>Halobacteria</taxon>
        <taxon>Halobacteriales</taxon>
        <taxon>Haloferacaceae</taxon>
    </lineage>
</organism>
<dbReference type="PROSITE" id="PS51733">
    <property type="entry name" value="BPL_LPL_CATALYTIC"/>
    <property type="match status" value="1"/>
</dbReference>
<dbReference type="STRING" id="553467.SAMN04488063_3624"/>
<evidence type="ECO:0000259" key="2">
    <source>
        <dbReference type="PROSITE" id="PS51733"/>
    </source>
</evidence>
<evidence type="ECO:0000256" key="1">
    <source>
        <dbReference type="SAM" id="MobiDB-lite"/>
    </source>
</evidence>
<dbReference type="Proteomes" id="UP000198876">
    <property type="component" value="Unassembled WGS sequence"/>
</dbReference>
<name>A0A1I2WNB7_9EURY</name>
<dbReference type="InterPro" id="IPR045864">
    <property type="entry name" value="aa-tRNA-synth_II/BPL/LPL"/>
</dbReference>
<sequence length="241" mass="25640">MDAETSDRVRVVRGRRETREADRSVTAAMLDRTGRDGVPAFRAWTPHRQVAFGRRDSHAERYDEARRAAEDRGFPPVERSVGGRAVAYTGTTTLAFAHTVPTADVRTGLDARYEAATESVVEALRSVGVAATPGEPPNSFCPGAHSVRAEGKLCGIAQRVRSDAALVSGVVVADDSAEIAAVLEPVYAALDVPFDHETVGSVAESGGPSDPERTVRALESSFVGDAEWEVTDAAAFVSDDE</sequence>
<dbReference type="OrthoDB" id="192160at2157"/>
<dbReference type="RefSeq" id="WP_092893971.1">
    <property type="nucleotide sequence ID" value="NZ_FOOQ01000009.1"/>
</dbReference>
<proteinExistence type="predicted"/>
<dbReference type="Pfam" id="PF21948">
    <property type="entry name" value="LplA-B_cat"/>
    <property type="match status" value="1"/>
</dbReference>
<dbReference type="InterPro" id="IPR004143">
    <property type="entry name" value="BPL_LPL_catalytic"/>
</dbReference>
<dbReference type="AlphaFoldDB" id="A0A1I2WNB7"/>
<accession>A0A1I2WNB7</accession>
<dbReference type="Gene3D" id="3.30.930.10">
    <property type="entry name" value="Bira Bifunctional Protein, Domain 2"/>
    <property type="match status" value="1"/>
</dbReference>
<protein>
    <submittedName>
        <fullName evidence="3">Lipoate-protein ligase A</fullName>
    </submittedName>
</protein>
<feature type="region of interest" description="Disordered" evidence="1">
    <location>
        <begin position="1"/>
        <end position="21"/>
    </location>
</feature>
<keyword evidence="3" id="KW-0436">Ligase</keyword>
<feature type="domain" description="BPL/LPL catalytic" evidence="2">
    <location>
        <begin position="35"/>
        <end position="230"/>
    </location>
</feature>
<evidence type="ECO:0000313" key="3">
    <source>
        <dbReference type="EMBL" id="SFH02910.1"/>
    </source>
</evidence>
<gene>
    <name evidence="3" type="ORF">SAMN04488063_3624</name>
</gene>
<evidence type="ECO:0000313" key="4">
    <source>
        <dbReference type="Proteomes" id="UP000198876"/>
    </source>
</evidence>
<keyword evidence="4" id="KW-1185">Reference proteome</keyword>